<name>A0A6H5GXW7_9HEMI</name>
<reference evidence="2 3" key="1">
    <citation type="submission" date="2020-02" db="EMBL/GenBank/DDBJ databases">
        <authorList>
            <person name="Ferguson B K."/>
        </authorList>
    </citation>
    <scope>NUCLEOTIDE SEQUENCE [LARGE SCALE GENOMIC DNA]</scope>
</reference>
<organism evidence="2 3">
    <name type="scientific">Nesidiocoris tenuis</name>
    <dbReference type="NCBI Taxonomy" id="355587"/>
    <lineage>
        <taxon>Eukaryota</taxon>
        <taxon>Metazoa</taxon>
        <taxon>Ecdysozoa</taxon>
        <taxon>Arthropoda</taxon>
        <taxon>Hexapoda</taxon>
        <taxon>Insecta</taxon>
        <taxon>Pterygota</taxon>
        <taxon>Neoptera</taxon>
        <taxon>Paraneoptera</taxon>
        <taxon>Hemiptera</taxon>
        <taxon>Heteroptera</taxon>
        <taxon>Panheteroptera</taxon>
        <taxon>Cimicomorpha</taxon>
        <taxon>Miridae</taxon>
        <taxon>Dicyphina</taxon>
        <taxon>Nesidiocoris</taxon>
    </lineage>
</organism>
<dbReference type="EMBL" id="CADCXU010019960">
    <property type="protein sequence ID" value="CAB0008026.1"/>
    <property type="molecule type" value="Genomic_DNA"/>
</dbReference>
<evidence type="ECO:0000313" key="3">
    <source>
        <dbReference type="Proteomes" id="UP000479000"/>
    </source>
</evidence>
<dbReference type="AlphaFoldDB" id="A0A6H5GXW7"/>
<sequence>FKAGKRERRTVEHFHHSVVRHGSKKAARTAGGVRDSDGIDRSNPLPTRSESEHVRTISTGEFPRGADGYLASLSAAPPLTYSLIVPRGNGRRELLKRGKSQIERPTLRTRSLYTRRLSFPPVYRPLTAGR</sequence>
<protein>
    <submittedName>
        <fullName evidence="2">Uncharacterized protein</fullName>
    </submittedName>
</protein>
<dbReference type="Proteomes" id="UP000479000">
    <property type="component" value="Unassembled WGS sequence"/>
</dbReference>
<proteinExistence type="predicted"/>
<keyword evidence="3" id="KW-1185">Reference proteome</keyword>
<evidence type="ECO:0000313" key="2">
    <source>
        <dbReference type="EMBL" id="CAB0008026.1"/>
    </source>
</evidence>
<feature type="compositionally biased region" description="Basic residues" evidence="1">
    <location>
        <begin position="18"/>
        <end position="27"/>
    </location>
</feature>
<feature type="non-terminal residue" evidence="2">
    <location>
        <position position="1"/>
    </location>
</feature>
<evidence type="ECO:0000256" key="1">
    <source>
        <dbReference type="SAM" id="MobiDB-lite"/>
    </source>
</evidence>
<gene>
    <name evidence="2" type="ORF">NTEN_LOCUS13272</name>
</gene>
<accession>A0A6H5GXW7</accession>
<feature type="region of interest" description="Disordered" evidence="1">
    <location>
        <begin position="18"/>
        <end position="54"/>
    </location>
</feature>